<dbReference type="GO" id="GO:0016556">
    <property type="term" value="P:mRNA modification"/>
    <property type="evidence" value="ECO:0007669"/>
    <property type="project" value="InterPro"/>
</dbReference>
<evidence type="ECO:0000256" key="5">
    <source>
        <dbReference type="ARBA" id="ARBA00022741"/>
    </source>
</evidence>
<keyword evidence="8" id="KW-1038">Host endoplasmic reticulum</keyword>
<dbReference type="EMBL" id="KU947034">
    <property type="protein sequence ID" value="AQA28796.1"/>
    <property type="molecule type" value="Genomic_RNA"/>
</dbReference>
<keyword evidence="11" id="KW-0489">Methyltransferase</keyword>
<comment type="subcellular location">
    <subcellularLocation>
        <location evidence="1">Host endoplasmic reticulum membrane</location>
        <topology evidence="1">Peripheral membrane protein</topology>
    </subcellularLocation>
</comment>
<evidence type="ECO:0000256" key="8">
    <source>
        <dbReference type="ARBA" id="ARBA00023184"/>
    </source>
</evidence>
<keyword evidence="7" id="KW-0067">ATP-binding</keyword>
<organism evidence="11">
    <name type="scientific">Lilac leaf chlorosis virus</name>
    <dbReference type="NCBI Taxonomy" id="722755"/>
    <lineage>
        <taxon>Viruses</taxon>
        <taxon>Riboviria</taxon>
        <taxon>Orthornavirae</taxon>
        <taxon>Kitrinoviricota</taxon>
        <taxon>Alsuviricetes</taxon>
        <taxon>Martellivirales</taxon>
        <taxon>Bromoviridae</taxon>
        <taxon>Ilarvirus</taxon>
        <taxon>Ilarvirus LLCV</taxon>
    </lineage>
</organism>
<dbReference type="InterPro" id="IPR027417">
    <property type="entry name" value="P-loop_NTPase"/>
</dbReference>
<proteinExistence type="inferred from homology"/>
<dbReference type="Gene3D" id="3.40.50.300">
    <property type="entry name" value="P-loop containing nucleotide triphosphate hydrolases"/>
    <property type="match status" value="2"/>
</dbReference>
<dbReference type="GO" id="GO:0006396">
    <property type="term" value="P:RNA processing"/>
    <property type="evidence" value="ECO:0007669"/>
    <property type="project" value="InterPro"/>
</dbReference>
<name>A0A3S6H180_9BROM</name>
<dbReference type="GO" id="GO:0016787">
    <property type="term" value="F:hydrolase activity"/>
    <property type="evidence" value="ECO:0007669"/>
    <property type="project" value="UniProtKB-KW"/>
</dbReference>
<dbReference type="GO" id="GO:0005524">
    <property type="term" value="F:ATP binding"/>
    <property type="evidence" value="ECO:0007669"/>
    <property type="project" value="UniProtKB-KW"/>
</dbReference>
<comment type="similarity">
    <text evidence="2">Belongs to the bromoviridae replication protein 1a family.</text>
</comment>
<dbReference type="InterPro" id="IPR002588">
    <property type="entry name" value="Alphavirus-like_MT_dom"/>
</dbReference>
<keyword evidence="11" id="KW-0347">Helicase</keyword>
<feature type="domain" description="Alphavirus-like MT" evidence="10">
    <location>
        <begin position="73"/>
        <end position="261"/>
    </location>
</feature>
<dbReference type="Pfam" id="PF01443">
    <property type="entry name" value="Viral_helicase1"/>
    <property type="match status" value="1"/>
</dbReference>
<feature type="domain" description="(+)RNA virus helicase C-terminal" evidence="9">
    <location>
        <begin position="713"/>
        <end position="1033"/>
    </location>
</feature>
<evidence type="ECO:0000259" key="9">
    <source>
        <dbReference type="PROSITE" id="PS51657"/>
    </source>
</evidence>
<accession>A0A3S6H180</accession>
<evidence type="ECO:0000256" key="7">
    <source>
        <dbReference type="ARBA" id="ARBA00022840"/>
    </source>
</evidence>
<dbReference type="GO" id="GO:0032259">
    <property type="term" value="P:methylation"/>
    <property type="evidence" value="ECO:0007669"/>
    <property type="project" value="UniProtKB-KW"/>
</dbReference>
<keyword evidence="4 11" id="KW-0808">Transferase</keyword>
<dbReference type="PROSITE" id="PS51743">
    <property type="entry name" value="ALPHAVIRUS_MT"/>
    <property type="match status" value="1"/>
</dbReference>
<evidence type="ECO:0000256" key="6">
    <source>
        <dbReference type="ARBA" id="ARBA00022801"/>
    </source>
</evidence>
<protein>
    <recommendedName>
        <fullName evidence="3">Replication protein 1a</fullName>
    </recommendedName>
</protein>
<dbReference type="GO" id="GO:0003723">
    <property type="term" value="F:RNA binding"/>
    <property type="evidence" value="ECO:0007669"/>
    <property type="project" value="InterPro"/>
</dbReference>
<dbReference type="PROSITE" id="PS51657">
    <property type="entry name" value="PSRV_HELICASE"/>
    <property type="match status" value="1"/>
</dbReference>
<dbReference type="SUPFAM" id="SSF52540">
    <property type="entry name" value="P-loop containing nucleoside triphosphate hydrolases"/>
    <property type="match status" value="1"/>
</dbReference>
<sequence>MDPASVSELLVSTLQKQCTDETTAIGKAFSESGLQLISRALPKCEGEKLFVSFQLTADQQALLRRNFPGRDIHFAQRDSSSHSFAAAHRLLETDFIYKCFGTTHEPILDLGGNFVSHLKRQRYNVHSCCPPLDDRDGARFTERFMTLRTYHSTHVEERHEADFCQQRFEQCPKRALYAMAVHATSDLPLTELRQALANKGTRKMIMSIMMDPNMLIRDKGFIPNFNVNWEIDHEADEVQLDFVDAPCLGYRHKFSVLRQYLTTNAVIVGKSQAYRIERKSDFGGVFIIDITEVAGYHPGMSVGQSRSCAWLSLLKSKTIVNTVENVEHYWFDVERRSKVLVDTKVLTKVLEASFRQYKPTTEPKAMIQNIATMLSSSTNFTIINGVTLQAGESLQFDDYIAVATTIYVRTKRVYDKLDENVKSLGTIQLEDIDTRNPISTIGSVLHGIFCRTTYRNFTAKNGNEIEEVLKASVSKDIRSLMNFVIGKQGRNGALLTDPTLFIPLTIVLETEWKITNSLTVDKMKETILYPLFDRLETEKIEKREQIAKSEAFSRSVDVIAKWVEAHPKGELPKGLGDISKFLPETPDMKILEPETSRSNVINKYSSEIEEAIMYYETEMDTNDRKLKSIGDHCEWSTKSLTTIWSGDDSRRVYVPRNNKWYGPNTMARVEPTAQYERGLTKEGYIPIYWDGDLLHVDETCRKSLLRFEAIFFDRSCEFAAGLRLVPALKKALSMEAKFERKLVDGIAGCGKTTKILAEGKLTGEEPDLFLTSNKSSAVELREKIVGSAIAKSVRVRTVDSFLMNGRNVKSKRVIFDECFLQHAGSVYAAATLAEAESLVMFGDTQQIPFVSRIPHIRLKSSKVGADEKRGFTMTYRSPADATHALSKWFYRKNIRTANRRIRSLRLRPIVSVSQIETGYDLYLTHTQAEKHSLIASGRFDRRKIFTTGEAQGKTVGKVAFVRLTRTSIHLYTGKDPLMGPCHGLVALSRHTEKFDYFTVADCDSDDIIAKAIRDVGNESDDKVWSYVHNDHKL</sequence>
<evidence type="ECO:0000256" key="4">
    <source>
        <dbReference type="ARBA" id="ARBA00022679"/>
    </source>
</evidence>
<evidence type="ECO:0000313" key="11">
    <source>
        <dbReference type="EMBL" id="AQA28796.1"/>
    </source>
</evidence>
<evidence type="ECO:0000256" key="3">
    <source>
        <dbReference type="ARBA" id="ARBA00020856"/>
    </source>
</evidence>
<reference evidence="11" key="1">
    <citation type="submission" date="2016-03" db="EMBL/GenBank/DDBJ databases">
        <title>Genome sequence of Lilac leaf chlorosis virus from China.</title>
        <authorList>
            <person name="Li Y."/>
        </authorList>
    </citation>
    <scope>NUCLEOTIDE SEQUENCE</scope>
    <source>
        <strain evidence="11">LLCV-BJ</strain>
    </source>
</reference>
<dbReference type="GO" id="GO:0004386">
    <property type="term" value="F:helicase activity"/>
    <property type="evidence" value="ECO:0007669"/>
    <property type="project" value="UniProtKB-KW"/>
</dbReference>
<dbReference type="GO" id="GO:0008174">
    <property type="term" value="F:mRNA methyltransferase activity"/>
    <property type="evidence" value="ECO:0007669"/>
    <property type="project" value="UniProtKB-UniRule"/>
</dbReference>
<evidence type="ECO:0000256" key="2">
    <source>
        <dbReference type="ARBA" id="ARBA00010328"/>
    </source>
</evidence>
<keyword evidence="5" id="KW-0547">Nucleotide-binding</keyword>
<dbReference type="Pfam" id="PF01660">
    <property type="entry name" value="Vmethyltransf"/>
    <property type="match status" value="1"/>
</dbReference>
<evidence type="ECO:0000256" key="1">
    <source>
        <dbReference type="ARBA" id="ARBA00004291"/>
    </source>
</evidence>
<keyword evidence="6" id="KW-0378">Hydrolase</keyword>
<dbReference type="GO" id="GO:0044167">
    <property type="term" value="C:host cell endoplasmic reticulum membrane"/>
    <property type="evidence" value="ECO:0007669"/>
    <property type="project" value="UniProtKB-SubCell"/>
</dbReference>
<dbReference type="InterPro" id="IPR027351">
    <property type="entry name" value="(+)RNA_virus_helicase_core_dom"/>
</dbReference>
<evidence type="ECO:0000259" key="10">
    <source>
        <dbReference type="PROSITE" id="PS51743"/>
    </source>
</evidence>